<dbReference type="CDD" id="cd00085">
    <property type="entry name" value="HNHc"/>
    <property type="match status" value="1"/>
</dbReference>
<keyword evidence="3" id="KW-1185">Reference proteome</keyword>
<sequence>MARSKQAIELQRSLFSFSTGDIPPCHDRPGLNGYRRLCYTCAYAERDGNILFCRRHVMVISVRDKYGLKEWKALREQILDRDKRRCRLCGAGKYLHIHHRDGDRTNDAQENLVTLCESCHRRVHTHLAHIPEIPAGQDDDSAP</sequence>
<keyword evidence="2" id="KW-0540">Nuclease</keyword>
<evidence type="ECO:0000259" key="1">
    <source>
        <dbReference type="SMART" id="SM00507"/>
    </source>
</evidence>
<dbReference type="InterPro" id="IPR003615">
    <property type="entry name" value="HNH_nuc"/>
</dbReference>
<dbReference type="EMBL" id="CP113361">
    <property type="protein sequence ID" value="WAI00620.1"/>
    <property type="molecule type" value="Genomic_DNA"/>
</dbReference>
<dbReference type="SMART" id="SM00507">
    <property type="entry name" value="HNHc"/>
    <property type="match status" value="1"/>
</dbReference>
<dbReference type="RefSeq" id="WP_268185824.1">
    <property type="nucleotide sequence ID" value="NZ_CP113361.1"/>
</dbReference>
<gene>
    <name evidence="2" type="ORF">OU421_09305</name>
</gene>
<dbReference type="GeneID" id="76835297"/>
<dbReference type="Gene3D" id="1.10.30.50">
    <property type="match status" value="1"/>
</dbReference>
<keyword evidence="2" id="KW-0255">Endonuclease</keyword>
<dbReference type="GO" id="GO:0008270">
    <property type="term" value="F:zinc ion binding"/>
    <property type="evidence" value="ECO:0007669"/>
    <property type="project" value="InterPro"/>
</dbReference>
<dbReference type="AlphaFoldDB" id="A0A9X9S492"/>
<keyword evidence="2" id="KW-0378">Hydrolase</keyword>
<dbReference type="GO" id="GO:0004519">
    <property type="term" value="F:endonuclease activity"/>
    <property type="evidence" value="ECO:0007669"/>
    <property type="project" value="UniProtKB-KW"/>
</dbReference>
<name>A0A9X9S492_METOG</name>
<evidence type="ECO:0000313" key="2">
    <source>
        <dbReference type="EMBL" id="WAI00620.1"/>
    </source>
</evidence>
<feature type="domain" description="HNH nuclease" evidence="1">
    <location>
        <begin position="73"/>
        <end position="121"/>
    </location>
</feature>
<reference evidence="2" key="1">
    <citation type="submission" date="2022-11" db="EMBL/GenBank/DDBJ databases">
        <title>Complete genome sequence of Methanogenium organophilum DSM 3596.</title>
        <authorList>
            <person name="Chen S.-C."/>
            <person name="Lai S.-J."/>
            <person name="You Y.-T."/>
        </authorList>
    </citation>
    <scope>NUCLEOTIDE SEQUENCE</scope>
    <source>
        <strain evidence="2">DSM 3596</strain>
    </source>
</reference>
<dbReference type="KEGG" id="mou:OU421_09305"/>
<accession>A0A9X9S492</accession>
<dbReference type="InterPro" id="IPR002711">
    <property type="entry name" value="HNH"/>
</dbReference>
<proteinExistence type="predicted"/>
<dbReference type="Proteomes" id="UP001163096">
    <property type="component" value="Chromosome"/>
</dbReference>
<evidence type="ECO:0000313" key="3">
    <source>
        <dbReference type="Proteomes" id="UP001163096"/>
    </source>
</evidence>
<protein>
    <submittedName>
        <fullName evidence="2">HNH endonuclease</fullName>
    </submittedName>
</protein>
<dbReference type="GO" id="GO:0003676">
    <property type="term" value="F:nucleic acid binding"/>
    <property type="evidence" value="ECO:0007669"/>
    <property type="project" value="InterPro"/>
</dbReference>
<dbReference type="Pfam" id="PF01844">
    <property type="entry name" value="HNH"/>
    <property type="match status" value="1"/>
</dbReference>
<organism evidence="2 3">
    <name type="scientific">Methanogenium organophilum</name>
    <dbReference type="NCBI Taxonomy" id="2199"/>
    <lineage>
        <taxon>Archaea</taxon>
        <taxon>Methanobacteriati</taxon>
        <taxon>Methanobacteriota</taxon>
        <taxon>Stenosarchaea group</taxon>
        <taxon>Methanomicrobia</taxon>
        <taxon>Methanomicrobiales</taxon>
        <taxon>Methanomicrobiaceae</taxon>
        <taxon>Methanogenium</taxon>
    </lineage>
</organism>